<name>A0AAV4T2D3_CAEEX</name>
<comment type="caution">
    <text evidence="1">The sequence shown here is derived from an EMBL/GenBank/DDBJ whole genome shotgun (WGS) entry which is preliminary data.</text>
</comment>
<evidence type="ECO:0008006" key="3">
    <source>
        <dbReference type="Google" id="ProtNLM"/>
    </source>
</evidence>
<dbReference type="Proteomes" id="UP001054945">
    <property type="component" value="Unassembled WGS sequence"/>
</dbReference>
<gene>
    <name evidence="1" type="ORF">CEXT_584231</name>
</gene>
<proteinExistence type="predicted"/>
<evidence type="ECO:0000313" key="2">
    <source>
        <dbReference type="Proteomes" id="UP001054945"/>
    </source>
</evidence>
<reference evidence="1 2" key="1">
    <citation type="submission" date="2021-06" db="EMBL/GenBank/DDBJ databases">
        <title>Caerostris extrusa draft genome.</title>
        <authorList>
            <person name="Kono N."/>
            <person name="Arakawa K."/>
        </authorList>
    </citation>
    <scope>NUCLEOTIDE SEQUENCE [LARGE SCALE GENOMIC DNA]</scope>
</reference>
<organism evidence="1 2">
    <name type="scientific">Caerostris extrusa</name>
    <name type="common">Bark spider</name>
    <name type="synonym">Caerostris bankana</name>
    <dbReference type="NCBI Taxonomy" id="172846"/>
    <lineage>
        <taxon>Eukaryota</taxon>
        <taxon>Metazoa</taxon>
        <taxon>Ecdysozoa</taxon>
        <taxon>Arthropoda</taxon>
        <taxon>Chelicerata</taxon>
        <taxon>Arachnida</taxon>
        <taxon>Araneae</taxon>
        <taxon>Araneomorphae</taxon>
        <taxon>Entelegynae</taxon>
        <taxon>Araneoidea</taxon>
        <taxon>Araneidae</taxon>
        <taxon>Caerostris</taxon>
    </lineage>
</organism>
<accession>A0AAV4T2D3</accession>
<evidence type="ECO:0000313" key="1">
    <source>
        <dbReference type="EMBL" id="GIY39606.1"/>
    </source>
</evidence>
<dbReference type="EMBL" id="BPLR01010487">
    <property type="protein sequence ID" value="GIY39606.1"/>
    <property type="molecule type" value="Genomic_DNA"/>
</dbReference>
<sequence length="149" mass="17318">MRYHPRERHFELFQHKLFPLEDSPASNSFNKSPGRQHERHLAPFGNFVVPFVEARARTKIYGFLTRPHLSITTGAPSLCAPLFKEPLSVSDQEIVEIQEGHRTKPGPLSYSNLSRENCYLWRKRHSDIVKQSLRYRSRIGKSFSAQIPM</sequence>
<keyword evidence="2" id="KW-1185">Reference proteome</keyword>
<dbReference type="AlphaFoldDB" id="A0AAV4T2D3"/>
<protein>
    <recommendedName>
        <fullName evidence="3">Maturase K</fullName>
    </recommendedName>
</protein>